<reference evidence="1" key="1">
    <citation type="submission" date="2019-08" db="EMBL/GenBank/DDBJ databases">
        <authorList>
            <person name="Kucharzyk K."/>
            <person name="Murdoch R.W."/>
            <person name="Higgins S."/>
            <person name="Loffler F."/>
        </authorList>
    </citation>
    <scope>NUCLEOTIDE SEQUENCE</scope>
</reference>
<gene>
    <name evidence="1" type="ORF">SDC9_207565</name>
</gene>
<sequence length="46" mass="5363">MNKQEQDAIHRIKESLEEFPDSRMAQHILSADLNILVSIVEKTQKK</sequence>
<dbReference type="AlphaFoldDB" id="A0A645JJP4"/>
<dbReference type="EMBL" id="VSSQ01134329">
    <property type="protein sequence ID" value="MPN59843.1"/>
    <property type="molecule type" value="Genomic_DNA"/>
</dbReference>
<name>A0A645JJP4_9ZZZZ</name>
<protein>
    <submittedName>
        <fullName evidence="1">Uncharacterized protein</fullName>
    </submittedName>
</protein>
<comment type="caution">
    <text evidence="1">The sequence shown here is derived from an EMBL/GenBank/DDBJ whole genome shotgun (WGS) entry which is preliminary data.</text>
</comment>
<proteinExistence type="predicted"/>
<accession>A0A645JJP4</accession>
<evidence type="ECO:0000313" key="1">
    <source>
        <dbReference type="EMBL" id="MPN59843.1"/>
    </source>
</evidence>
<organism evidence="1">
    <name type="scientific">bioreactor metagenome</name>
    <dbReference type="NCBI Taxonomy" id="1076179"/>
    <lineage>
        <taxon>unclassified sequences</taxon>
        <taxon>metagenomes</taxon>
        <taxon>ecological metagenomes</taxon>
    </lineage>
</organism>